<protein>
    <submittedName>
        <fullName evidence="3">Uncharacterized protein</fullName>
    </submittedName>
</protein>
<dbReference type="RefSeq" id="WP_145066769.1">
    <property type="nucleotide sequence ID" value="NZ_CP036287.1"/>
</dbReference>
<feature type="transmembrane region" description="Helical" evidence="2">
    <location>
        <begin position="147"/>
        <end position="169"/>
    </location>
</feature>
<evidence type="ECO:0000313" key="4">
    <source>
        <dbReference type="Proteomes" id="UP000316921"/>
    </source>
</evidence>
<feature type="transmembrane region" description="Helical" evidence="2">
    <location>
        <begin position="259"/>
        <end position="279"/>
    </location>
</feature>
<organism evidence="3 4">
    <name type="scientific">Engelhardtia mirabilis</name>
    <dbReference type="NCBI Taxonomy" id="2528011"/>
    <lineage>
        <taxon>Bacteria</taxon>
        <taxon>Pseudomonadati</taxon>
        <taxon>Planctomycetota</taxon>
        <taxon>Planctomycetia</taxon>
        <taxon>Planctomycetia incertae sedis</taxon>
        <taxon>Engelhardtia</taxon>
    </lineage>
</organism>
<sequence>MADRPEGVPSRLPREQVYAALVEALRVASRPRAAWIAGLLVPVFGYVPHLRGDGLMISDGQGVVSPFSGVEFNLGQGNLQIAVTAIALALLWMRLQASAIAGLIVEADRKVGRLERTDGELGEDEPSLKALGKSGESRAQDCFGVLVARYCLGLAAITGFLVLPSAAAVNTSNWAPGLEPIVWSAFVLIVLLVFLYLAVVEVTAQIALMSCVHNGRGPVSALQHAWRLMRSDPGAATRAGLAHFAILVGVALVQGVLVGVLGGLGTILAFAAAGAGGVARISFWERAYDALGGWRTATPTPPRDPSTQKPVTAGVAAVGE</sequence>
<keyword evidence="2" id="KW-1133">Transmembrane helix</keyword>
<feature type="transmembrane region" description="Helical" evidence="2">
    <location>
        <begin position="235"/>
        <end position="253"/>
    </location>
</feature>
<keyword evidence="4" id="KW-1185">Reference proteome</keyword>
<gene>
    <name evidence="3" type="ORF">Pla133_31630</name>
</gene>
<evidence type="ECO:0000313" key="3">
    <source>
        <dbReference type="EMBL" id="QDU68070.1"/>
    </source>
</evidence>
<dbReference type="KEGG" id="pbap:Pla133_31630"/>
<dbReference type="AlphaFoldDB" id="A0A518BM67"/>
<dbReference type="Proteomes" id="UP000316921">
    <property type="component" value="Chromosome"/>
</dbReference>
<evidence type="ECO:0000256" key="2">
    <source>
        <dbReference type="SAM" id="Phobius"/>
    </source>
</evidence>
<proteinExistence type="predicted"/>
<keyword evidence="2" id="KW-0812">Transmembrane</keyword>
<feature type="transmembrane region" description="Helical" evidence="2">
    <location>
        <begin position="81"/>
        <end position="105"/>
    </location>
</feature>
<keyword evidence="2" id="KW-0472">Membrane</keyword>
<name>A0A518BM67_9BACT</name>
<reference evidence="3 4" key="1">
    <citation type="submission" date="2019-02" db="EMBL/GenBank/DDBJ databases">
        <title>Deep-cultivation of Planctomycetes and their phenomic and genomic characterization uncovers novel biology.</title>
        <authorList>
            <person name="Wiegand S."/>
            <person name="Jogler M."/>
            <person name="Boedeker C."/>
            <person name="Pinto D."/>
            <person name="Vollmers J."/>
            <person name="Rivas-Marin E."/>
            <person name="Kohn T."/>
            <person name="Peeters S.H."/>
            <person name="Heuer A."/>
            <person name="Rast P."/>
            <person name="Oberbeckmann S."/>
            <person name="Bunk B."/>
            <person name="Jeske O."/>
            <person name="Meyerdierks A."/>
            <person name="Storesund J.E."/>
            <person name="Kallscheuer N."/>
            <person name="Luecker S."/>
            <person name="Lage O.M."/>
            <person name="Pohl T."/>
            <person name="Merkel B.J."/>
            <person name="Hornburger P."/>
            <person name="Mueller R.-W."/>
            <person name="Bruemmer F."/>
            <person name="Labrenz M."/>
            <person name="Spormann A.M."/>
            <person name="Op den Camp H."/>
            <person name="Overmann J."/>
            <person name="Amann R."/>
            <person name="Jetten M.S.M."/>
            <person name="Mascher T."/>
            <person name="Medema M.H."/>
            <person name="Devos D.P."/>
            <person name="Kaster A.-K."/>
            <person name="Ovreas L."/>
            <person name="Rohde M."/>
            <person name="Galperin M.Y."/>
            <person name="Jogler C."/>
        </authorList>
    </citation>
    <scope>NUCLEOTIDE SEQUENCE [LARGE SCALE GENOMIC DNA]</scope>
    <source>
        <strain evidence="3 4">Pla133</strain>
    </source>
</reference>
<evidence type="ECO:0000256" key="1">
    <source>
        <dbReference type="SAM" id="MobiDB-lite"/>
    </source>
</evidence>
<accession>A0A518BM67</accession>
<feature type="region of interest" description="Disordered" evidence="1">
    <location>
        <begin position="295"/>
        <end position="320"/>
    </location>
</feature>
<dbReference type="EMBL" id="CP036287">
    <property type="protein sequence ID" value="QDU68070.1"/>
    <property type="molecule type" value="Genomic_DNA"/>
</dbReference>
<feature type="transmembrane region" description="Helical" evidence="2">
    <location>
        <begin position="33"/>
        <end position="50"/>
    </location>
</feature>
<feature type="transmembrane region" description="Helical" evidence="2">
    <location>
        <begin position="181"/>
        <end position="200"/>
    </location>
</feature>